<dbReference type="EMBL" id="CP063135">
    <property type="protein sequence ID" value="QOU20382.1"/>
    <property type="molecule type" value="Genomic_DNA"/>
</dbReference>
<proteinExistence type="predicted"/>
<protein>
    <submittedName>
        <fullName evidence="3">Uncharacterized protein</fullName>
    </submittedName>
</protein>
<feature type="compositionally biased region" description="Basic and acidic residues" evidence="2">
    <location>
        <begin position="311"/>
        <end position="321"/>
    </location>
</feature>
<feature type="region of interest" description="Disordered" evidence="2">
    <location>
        <begin position="107"/>
        <end position="130"/>
    </location>
</feature>
<reference evidence="3" key="1">
    <citation type="submission" date="2020-10" db="EMBL/GenBank/DDBJ databases">
        <authorList>
            <person name="Palmer J.M."/>
        </authorList>
    </citation>
    <scope>NUCLEOTIDE SEQUENCE</scope>
    <source>
        <strain evidence="3">UCD 2041</strain>
    </source>
</reference>
<keyword evidence="1" id="KW-0175">Coiled coil</keyword>
<dbReference type="KEGG" id="bbrx:BRETT_005038"/>
<gene>
    <name evidence="3" type="ORF">BRETT_005038</name>
</gene>
<feature type="region of interest" description="Disordered" evidence="2">
    <location>
        <begin position="1"/>
        <end position="94"/>
    </location>
</feature>
<feature type="region of interest" description="Disordered" evidence="2">
    <location>
        <begin position="311"/>
        <end position="330"/>
    </location>
</feature>
<dbReference type="RefSeq" id="XP_041136875.1">
    <property type="nucleotide sequence ID" value="XM_041283523.1"/>
</dbReference>
<name>A0A871RBE0_DEKBR</name>
<evidence type="ECO:0000313" key="4">
    <source>
        <dbReference type="Proteomes" id="UP000663131"/>
    </source>
</evidence>
<organism evidence="3 4">
    <name type="scientific">Dekkera bruxellensis</name>
    <name type="common">Brettanomyces custersii</name>
    <dbReference type="NCBI Taxonomy" id="5007"/>
    <lineage>
        <taxon>Eukaryota</taxon>
        <taxon>Fungi</taxon>
        <taxon>Dikarya</taxon>
        <taxon>Ascomycota</taxon>
        <taxon>Saccharomycotina</taxon>
        <taxon>Pichiomycetes</taxon>
        <taxon>Pichiales</taxon>
        <taxon>Pichiaceae</taxon>
        <taxon>Brettanomyces</taxon>
    </lineage>
</organism>
<feature type="compositionally biased region" description="Polar residues" evidence="2">
    <location>
        <begin position="1"/>
        <end position="14"/>
    </location>
</feature>
<feature type="compositionally biased region" description="Polar residues" evidence="2">
    <location>
        <begin position="23"/>
        <end position="33"/>
    </location>
</feature>
<reference evidence="3" key="2">
    <citation type="journal article" name="BMC Genomics">
        <title>New genome assemblies reveal patterns of domestication and adaptation across Brettanomyces (Dekkera) species.</title>
        <authorList>
            <person name="Roach M.J."/>
            <person name="Borneman A.R."/>
        </authorList>
    </citation>
    <scope>NUCLEOTIDE SEQUENCE</scope>
    <source>
        <strain evidence="3">UCD 2041</strain>
    </source>
</reference>
<evidence type="ECO:0000256" key="1">
    <source>
        <dbReference type="SAM" id="Coils"/>
    </source>
</evidence>
<accession>A0A871RBE0</accession>
<evidence type="ECO:0000313" key="3">
    <source>
        <dbReference type="EMBL" id="QOU20382.1"/>
    </source>
</evidence>
<evidence type="ECO:0000256" key="2">
    <source>
        <dbReference type="SAM" id="MobiDB-lite"/>
    </source>
</evidence>
<feature type="coiled-coil region" evidence="1">
    <location>
        <begin position="183"/>
        <end position="217"/>
    </location>
</feature>
<dbReference type="OrthoDB" id="27934at2759"/>
<dbReference type="Gene3D" id="6.10.140.1020">
    <property type="match status" value="1"/>
</dbReference>
<dbReference type="GeneID" id="64576961"/>
<dbReference type="AlphaFoldDB" id="A0A871RBE0"/>
<sequence length="353" mass="40258">MDEQSTPNSQSTPHDSFLDFSEVSDQAIESTISEQEELYGEVRPAPKKLMEPKMLPKLTGKLMIPKRRSSSPKKASEQHIIGKSNHRIPMKSVRNFSSPLPRKIVELSTSPIPDLSPKGTSRPKKAKYGGLENLTASTPIVLRTKDGPMQSPLAVRSFSSPAADIRMSDKIPIQVQLNQLSKTTFVEENERQLEREIKRYEQSIAKLKKIEAKREDESPKDGLAELIDKWRKAAKAASNYVLNDAKLKIDRMGGIEEYRKKQRDSRLRKLRFEYDTSALGELDDFMRSPRYKNLGKAEKEEVEERKRAIERMGEKIEHGEMPGDGSGDGLSREFSMKELYGQLNLDYDLVYRK</sequence>
<dbReference type="Proteomes" id="UP000663131">
    <property type="component" value="Chromosome 7"/>
</dbReference>